<dbReference type="Proteomes" id="UP001238179">
    <property type="component" value="Chromosome"/>
</dbReference>
<dbReference type="EMBL" id="AP027080">
    <property type="protein sequence ID" value="BDU74670.1"/>
    <property type="molecule type" value="Genomic_DNA"/>
</dbReference>
<proteinExistence type="predicted"/>
<evidence type="ECO:0000313" key="5">
    <source>
        <dbReference type="Proteomes" id="UP001238179"/>
    </source>
</evidence>
<reference evidence="5" key="1">
    <citation type="journal article" date="2023" name="Int. J. Syst. Evol. Microbiol.">
        <title>Mesoterricola silvestris gen. nov., sp. nov., Mesoterricola sediminis sp. nov., Geothrix oryzae sp. nov., Geothrix edaphica sp. nov., Geothrix rubra sp. nov., and Geothrix limicola sp. nov., six novel members of Acidobacteriota isolated from soils.</title>
        <authorList>
            <person name="Itoh H."/>
            <person name="Sugisawa Y."/>
            <person name="Mise K."/>
            <person name="Xu Z."/>
            <person name="Kuniyasu M."/>
            <person name="Ushijima N."/>
            <person name="Kawano K."/>
            <person name="Kobayashi E."/>
            <person name="Shiratori Y."/>
            <person name="Masuda Y."/>
            <person name="Senoo K."/>
        </authorList>
    </citation>
    <scope>NUCLEOTIDE SEQUENCE [LARGE SCALE GENOMIC DNA]</scope>
    <source>
        <strain evidence="5">W79</strain>
    </source>
</reference>
<accession>A0AA48GUL8</accession>
<keyword evidence="3" id="KW-0732">Signal</keyword>
<name>A0AA48GUL8_9BACT</name>
<dbReference type="KEGG" id="msil:METEAL_38440"/>
<sequence>MMRPKPLLVFLGLTLALLAPARAPQPQAGLALQGKSIPVALPPPPPPKPGPEPGPAVAPVDPQRPRTTIQRLMAPVALKCALQLPLGGGALAAILMKLAWFADLVLGTVGFWGLLGLVTGASLAAYHLTGARAGGSRRQPDVPTHPVM</sequence>
<dbReference type="AlphaFoldDB" id="A0AA48GUL8"/>
<feature type="transmembrane region" description="Helical" evidence="2">
    <location>
        <begin position="104"/>
        <end position="128"/>
    </location>
</feature>
<feature type="signal peptide" evidence="3">
    <location>
        <begin position="1"/>
        <end position="21"/>
    </location>
</feature>
<evidence type="ECO:0000313" key="4">
    <source>
        <dbReference type="EMBL" id="BDU74670.1"/>
    </source>
</evidence>
<feature type="chain" id="PRO_5041202070" evidence="3">
    <location>
        <begin position="22"/>
        <end position="148"/>
    </location>
</feature>
<keyword evidence="2" id="KW-0812">Transmembrane</keyword>
<dbReference type="RefSeq" id="WP_316413345.1">
    <property type="nucleotide sequence ID" value="NZ_AP027080.1"/>
</dbReference>
<protein>
    <submittedName>
        <fullName evidence="4">Uncharacterized protein</fullName>
    </submittedName>
</protein>
<organism evidence="4 5">
    <name type="scientific">Mesoterricola silvestris</name>
    <dbReference type="NCBI Taxonomy" id="2927979"/>
    <lineage>
        <taxon>Bacteria</taxon>
        <taxon>Pseudomonadati</taxon>
        <taxon>Acidobacteriota</taxon>
        <taxon>Holophagae</taxon>
        <taxon>Holophagales</taxon>
        <taxon>Holophagaceae</taxon>
        <taxon>Mesoterricola</taxon>
    </lineage>
</organism>
<keyword evidence="2" id="KW-0472">Membrane</keyword>
<keyword evidence="2" id="KW-1133">Transmembrane helix</keyword>
<evidence type="ECO:0000256" key="2">
    <source>
        <dbReference type="SAM" id="Phobius"/>
    </source>
</evidence>
<evidence type="ECO:0000256" key="3">
    <source>
        <dbReference type="SAM" id="SignalP"/>
    </source>
</evidence>
<feature type="compositionally biased region" description="Pro residues" evidence="1">
    <location>
        <begin position="40"/>
        <end position="56"/>
    </location>
</feature>
<gene>
    <name evidence="4" type="ORF">METEAL_38440</name>
</gene>
<keyword evidence="5" id="KW-1185">Reference proteome</keyword>
<feature type="region of interest" description="Disordered" evidence="1">
    <location>
        <begin position="36"/>
        <end position="63"/>
    </location>
</feature>
<evidence type="ECO:0000256" key="1">
    <source>
        <dbReference type="SAM" id="MobiDB-lite"/>
    </source>
</evidence>